<accession>A0A016TBX7</accession>
<dbReference type="OrthoDB" id="5829414at2759"/>
<dbReference type="Proteomes" id="UP000024635">
    <property type="component" value="Unassembled WGS sequence"/>
</dbReference>
<dbReference type="AlphaFoldDB" id="A0A016TBX7"/>
<feature type="region of interest" description="Disordered" evidence="1">
    <location>
        <begin position="296"/>
        <end position="343"/>
    </location>
</feature>
<gene>
    <name evidence="2" type="primary">Acey_s0117.g637</name>
    <name evidence="2" type="ORF">Y032_0117g637</name>
</gene>
<reference evidence="3" key="1">
    <citation type="journal article" date="2015" name="Nat. Genet.">
        <title>The genome and transcriptome of the zoonotic hookworm Ancylostoma ceylanicum identify infection-specific gene families.</title>
        <authorList>
            <person name="Schwarz E.M."/>
            <person name="Hu Y."/>
            <person name="Antoshechkin I."/>
            <person name="Miller M.M."/>
            <person name="Sternberg P.W."/>
            <person name="Aroian R.V."/>
        </authorList>
    </citation>
    <scope>NUCLEOTIDE SEQUENCE</scope>
    <source>
        <strain evidence="3">HY135</strain>
    </source>
</reference>
<comment type="caution">
    <text evidence="2">The sequence shown here is derived from an EMBL/GenBank/DDBJ whole genome shotgun (WGS) entry which is preliminary data.</text>
</comment>
<feature type="compositionally biased region" description="Polar residues" evidence="1">
    <location>
        <begin position="314"/>
        <end position="330"/>
    </location>
</feature>
<proteinExistence type="predicted"/>
<evidence type="ECO:0000313" key="3">
    <source>
        <dbReference type="Proteomes" id="UP000024635"/>
    </source>
</evidence>
<feature type="region of interest" description="Disordered" evidence="1">
    <location>
        <begin position="360"/>
        <end position="380"/>
    </location>
</feature>
<name>A0A016TBX7_9BILA</name>
<organism evidence="2 3">
    <name type="scientific">Ancylostoma ceylanicum</name>
    <dbReference type="NCBI Taxonomy" id="53326"/>
    <lineage>
        <taxon>Eukaryota</taxon>
        <taxon>Metazoa</taxon>
        <taxon>Ecdysozoa</taxon>
        <taxon>Nematoda</taxon>
        <taxon>Chromadorea</taxon>
        <taxon>Rhabditida</taxon>
        <taxon>Rhabditina</taxon>
        <taxon>Rhabditomorpha</taxon>
        <taxon>Strongyloidea</taxon>
        <taxon>Ancylostomatidae</taxon>
        <taxon>Ancylostomatinae</taxon>
        <taxon>Ancylostoma</taxon>
    </lineage>
</organism>
<sequence>MQKAKVKYEFSFIVFIQNPLQDNRIITSIFANFGKSSCQMDLLLGFFLKLRKFHRFPSKTIFSRYNERLNLMDESEDSTIDFPVEVNAIPMKYCKDQDEEMTFHYGDTCEPIPVFSVDEKPLDGPSTLTNTLKCPVKYISKIPPSLVTDNLCFICDGDEVAVEDILMESQWWKQTSSSTRFYSSDNMTTFHQVTLLTCRGEMRGAYRSRVRGGGIAKVSLHKVFRVSRFFSSWRTCPGFHRIVSVISPVTEGGEKSYKFKKRIFIQYFWRAEKPHDRALVTKEYLDFRVSQAAASPRTSLVPPSTSTVSKSSYPWGTSLSTQGSRDSLGNISPRATGGHSRASLKFRAIAKSLNFRAWGRRQSSAPSAPSTTAAQNNNPS</sequence>
<evidence type="ECO:0000256" key="1">
    <source>
        <dbReference type="SAM" id="MobiDB-lite"/>
    </source>
</evidence>
<keyword evidence="3" id="KW-1185">Reference proteome</keyword>
<evidence type="ECO:0000313" key="2">
    <source>
        <dbReference type="EMBL" id="EYC00148.1"/>
    </source>
</evidence>
<feature type="compositionally biased region" description="Low complexity" evidence="1">
    <location>
        <begin position="363"/>
        <end position="374"/>
    </location>
</feature>
<feature type="compositionally biased region" description="Low complexity" evidence="1">
    <location>
        <begin position="296"/>
        <end position="312"/>
    </location>
</feature>
<protein>
    <submittedName>
        <fullName evidence="2">Uncharacterized protein</fullName>
    </submittedName>
</protein>
<dbReference type="EMBL" id="JARK01001453">
    <property type="protein sequence ID" value="EYC00148.1"/>
    <property type="molecule type" value="Genomic_DNA"/>
</dbReference>